<dbReference type="GO" id="GO:0009088">
    <property type="term" value="P:threonine biosynthetic process"/>
    <property type="evidence" value="ECO:0007669"/>
    <property type="project" value="UniProtKB-UniPathway"/>
</dbReference>
<evidence type="ECO:0000256" key="7">
    <source>
        <dbReference type="ARBA" id="ARBA00022605"/>
    </source>
</evidence>
<dbReference type="PATRIC" id="fig|265546.4.peg.1689"/>
<dbReference type="SUPFAM" id="SSF51735">
    <property type="entry name" value="NAD(P)-binding Rossmann-fold domains"/>
    <property type="match status" value="1"/>
</dbReference>
<keyword evidence="14 18" id="KW-0486">Methionine biosynthesis</keyword>
<evidence type="ECO:0000256" key="14">
    <source>
        <dbReference type="ARBA" id="ARBA00023167"/>
    </source>
</evidence>
<evidence type="ECO:0000256" key="16">
    <source>
        <dbReference type="PIRSR" id="PIRSR000098-1"/>
    </source>
</evidence>
<comment type="catalytic activity">
    <reaction evidence="15">
        <text>L-homoserine + NADP(+) = L-aspartate 4-semialdehyde + NADPH + H(+)</text>
        <dbReference type="Rhea" id="RHEA:15761"/>
        <dbReference type="ChEBI" id="CHEBI:15378"/>
        <dbReference type="ChEBI" id="CHEBI:57476"/>
        <dbReference type="ChEBI" id="CHEBI:57783"/>
        <dbReference type="ChEBI" id="CHEBI:58349"/>
        <dbReference type="ChEBI" id="CHEBI:537519"/>
        <dbReference type="EC" id="1.1.1.3"/>
    </reaction>
    <physiologicalReaction direction="right-to-left" evidence="15">
        <dbReference type="Rhea" id="RHEA:15763"/>
    </physiologicalReaction>
</comment>
<dbReference type="Gene3D" id="3.30.360.10">
    <property type="entry name" value="Dihydrodipicolinate Reductase, domain 2"/>
    <property type="match status" value="1"/>
</dbReference>
<keyword evidence="7 18" id="KW-0028">Amino-acid biosynthesis</keyword>
<dbReference type="Pfam" id="PF03447">
    <property type="entry name" value="NAD_binding_3"/>
    <property type="match status" value="1"/>
</dbReference>
<comment type="caution">
    <text evidence="21">The sequence shown here is derived from an EMBL/GenBank/DDBJ whole genome shotgun (WGS) entry which is preliminary data.</text>
</comment>
<keyword evidence="11 18" id="KW-0560">Oxidoreductase</keyword>
<dbReference type="FunFam" id="3.30.360.10:FF:000005">
    <property type="entry name" value="Homoserine dehydrogenase"/>
    <property type="match status" value="1"/>
</dbReference>
<evidence type="ECO:0000256" key="12">
    <source>
        <dbReference type="ARBA" id="ARBA00023027"/>
    </source>
</evidence>
<comment type="cofactor">
    <cofactor evidence="1">
        <name>a metal cation</name>
        <dbReference type="ChEBI" id="CHEBI:25213"/>
    </cofactor>
</comment>
<dbReference type="GO" id="GO:0050661">
    <property type="term" value="F:NADP binding"/>
    <property type="evidence" value="ECO:0007669"/>
    <property type="project" value="InterPro"/>
</dbReference>
<evidence type="ECO:0000256" key="2">
    <source>
        <dbReference type="ARBA" id="ARBA00005056"/>
    </source>
</evidence>
<dbReference type="UniPathway" id="UPA00050">
    <property type="reaction ID" value="UER00063"/>
</dbReference>
<feature type="binding site" evidence="17">
    <location>
        <position position="106"/>
    </location>
    <ligand>
        <name>NADPH</name>
        <dbReference type="ChEBI" id="CHEBI:57783"/>
    </ligand>
</feature>
<gene>
    <name evidence="21" type="ORF">JV16_01693</name>
</gene>
<keyword evidence="10 17" id="KW-0521">NADP</keyword>
<keyword evidence="8 18" id="KW-0791">Threonine biosynthesis</keyword>
<comment type="pathway">
    <text evidence="2 18">Amino-acid biosynthesis; L-threonine biosynthesis; L-threonine from L-aspartate: step 3/5.</text>
</comment>
<evidence type="ECO:0000256" key="4">
    <source>
        <dbReference type="ARBA" id="ARBA00006753"/>
    </source>
</evidence>
<dbReference type="SUPFAM" id="SSF55347">
    <property type="entry name" value="Glyceraldehyde-3-phosphate dehydrogenase-like, C-terminal domain"/>
    <property type="match status" value="1"/>
</dbReference>
<dbReference type="NCBIfam" id="NF004976">
    <property type="entry name" value="PRK06349.1"/>
    <property type="match status" value="1"/>
</dbReference>
<dbReference type="InterPro" id="IPR016204">
    <property type="entry name" value="HDH"/>
</dbReference>
<dbReference type="InterPro" id="IPR001342">
    <property type="entry name" value="HDH_cat"/>
</dbReference>
<evidence type="ECO:0000313" key="22">
    <source>
        <dbReference type="Proteomes" id="UP000032047"/>
    </source>
</evidence>
<dbReference type="PIRSF" id="PIRSF000098">
    <property type="entry name" value="Homoser_dehydrog"/>
    <property type="match status" value="1"/>
</dbReference>
<dbReference type="UniPathway" id="UPA00051">
    <property type="reaction ID" value="UER00465"/>
</dbReference>
<sequence>MVKSVSVGLLGLGTVGSGVVKIIKNHQDKLMHQIGCPVEIKKVAVRDRDKKRDVVLPEAVLTTNVEEVIHDPDIDVVIEVMGGIEETRRYILQALKNGKHVVTANKDLMALYGTELLAVASEHGCDLFYEASVAGGIPILRSLVDGLASDRITKMMGIVNGTTNYILTKMSKFNKKYEEVLAEAQALGYAEADPTSDVEGLDAARKMAILARLGFSMNIDLQDVYVKGITGITEEDLNYSKRLGYTMKLIGIAHRDGEKVEVSVQPTLLPETHPLASVNDEYNAVYVYGEAVGETMFYGPGAGSLPTATSVVSDLVAVMKNMRLGVNGRSAVTPQYDKQLKDDSEIYSKYFLRIHVKDQVGAFAKITSLFSERGVSFEKILQLPLKQKDLAEIVLVTHQASLKDYRDVLQQLRDLEVVEEVKSSYRVEGEGAL</sequence>
<evidence type="ECO:0000256" key="6">
    <source>
        <dbReference type="ARBA" id="ARBA00013376"/>
    </source>
</evidence>
<evidence type="ECO:0000256" key="8">
    <source>
        <dbReference type="ARBA" id="ARBA00022697"/>
    </source>
</evidence>
<evidence type="ECO:0000256" key="3">
    <source>
        <dbReference type="ARBA" id="ARBA00005062"/>
    </source>
</evidence>
<dbReference type="PANTHER" id="PTHR43331">
    <property type="entry name" value="HOMOSERINE DEHYDROGENASE"/>
    <property type="match status" value="1"/>
</dbReference>
<dbReference type="AlphaFoldDB" id="A0A0D0HM07"/>
<evidence type="ECO:0000256" key="15">
    <source>
        <dbReference type="ARBA" id="ARBA00048841"/>
    </source>
</evidence>
<dbReference type="RefSeq" id="WP_021093637.1">
    <property type="nucleotide sequence ID" value="NZ_ANOC01000001.1"/>
</dbReference>
<dbReference type="SUPFAM" id="SSF55021">
    <property type="entry name" value="ACT-like"/>
    <property type="match status" value="1"/>
</dbReference>
<proteinExistence type="inferred from homology"/>
<feature type="domain" description="ACT" evidence="20">
    <location>
        <begin position="351"/>
        <end position="426"/>
    </location>
</feature>
<evidence type="ECO:0000256" key="1">
    <source>
        <dbReference type="ARBA" id="ARBA00001920"/>
    </source>
</evidence>
<dbReference type="Gene3D" id="3.30.70.260">
    <property type="match status" value="1"/>
</dbReference>
<dbReference type="Pfam" id="PF00742">
    <property type="entry name" value="Homoserine_dh"/>
    <property type="match status" value="1"/>
</dbReference>
<dbReference type="FunFam" id="3.40.50.720:FF:000062">
    <property type="entry name" value="Homoserine dehydrogenase"/>
    <property type="match status" value="1"/>
</dbReference>
<keyword evidence="13" id="KW-0915">Sodium</keyword>
<evidence type="ECO:0000256" key="10">
    <source>
        <dbReference type="ARBA" id="ARBA00022857"/>
    </source>
</evidence>
<feature type="binding site" evidence="17">
    <location>
        <begin position="10"/>
        <end position="17"/>
    </location>
    <ligand>
        <name>NADP(+)</name>
        <dbReference type="ChEBI" id="CHEBI:58349"/>
    </ligand>
</feature>
<dbReference type="PROSITE" id="PS01042">
    <property type="entry name" value="HOMOSER_DHGENASE"/>
    <property type="match status" value="1"/>
</dbReference>
<dbReference type="InterPro" id="IPR019811">
    <property type="entry name" value="HDH_CS"/>
</dbReference>
<dbReference type="EMBL" id="JXTG01000007">
    <property type="protein sequence ID" value="KIP21199.1"/>
    <property type="molecule type" value="Genomic_DNA"/>
</dbReference>
<dbReference type="CDD" id="cd04881">
    <property type="entry name" value="ACT_HSDH-Hom"/>
    <property type="match status" value="1"/>
</dbReference>
<comment type="pathway">
    <text evidence="3 18">Amino-acid biosynthesis; L-methionine biosynthesis via de novo pathway; L-homoserine from L-aspartate: step 3/3.</text>
</comment>
<dbReference type="GO" id="GO:0009086">
    <property type="term" value="P:methionine biosynthetic process"/>
    <property type="evidence" value="ECO:0007669"/>
    <property type="project" value="UniProtKB-KW"/>
</dbReference>
<evidence type="ECO:0000256" key="19">
    <source>
        <dbReference type="RuleBase" id="RU004171"/>
    </source>
</evidence>
<evidence type="ECO:0000256" key="17">
    <source>
        <dbReference type="PIRSR" id="PIRSR000098-2"/>
    </source>
</evidence>
<dbReference type="EC" id="1.1.1.3" evidence="5 18"/>
<dbReference type="PANTHER" id="PTHR43331:SF1">
    <property type="entry name" value="HOMOSERINE DEHYDROGENASE"/>
    <property type="match status" value="1"/>
</dbReference>
<comment type="similarity">
    <text evidence="4 19">Belongs to the homoserine dehydrogenase family.</text>
</comment>
<dbReference type="InterPro" id="IPR036291">
    <property type="entry name" value="NAD(P)-bd_dom_sf"/>
</dbReference>
<evidence type="ECO:0000313" key="21">
    <source>
        <dbReference type="EMBL" id="KIP21199.1"/>
    </source>
</evidence>
<dbReference type="InterPro" id="IPR002912">
    <property type="entry name" value="ACT_dom"/>
</dbReference>
<dbReference type="GO" id="GO:0046872">
    <property type="term" value="F:metal ion binding"/>
    <property type="evidence" value="ECO:0007669"/>
    <property type="project" value="UniProtKB-KW"/>
</dbReference>
<evidence type="ECO:0000256" key="11">
    <source>
        <dbReference type="ARBA" id="ARBA00023002"/>
    </source>
</evidence>
<accession>A0A0D0HM07</accession>
<dbReference type="Gene3D" id="3.40.50.720">
    <property type="entry name" value="NAD(P)-binding Rossmann-like Domain"/>
    <property type="match status" value="1"/>
</dbReference>
<dbReference type="Proteomes" id="UP000032047">
    <property type="component" value="Unassembled WGS sequence"/>
</dbReference>
<name>A0A0D0HM07_9BACL</name>
<evidence type="ECO:0000256" key="9">
    <source>
        <dbReference type="ARBA" id="ARBA00022723"/>
    </source>
</evidence>
<evidence type="ECO:0000256" key="13">
    <source>
        <dbReference type="ARBA" id="ARBA00023053"/>
    </source>
</evidence>
<organism evidence="21 22">
    <name type="scientific">Anoxybacillus ayderensis</name>
    <dbReference type="NCBI Taxonomy" id="265546"/>
    <lineage>
        <taxon>Bacteria</taxon>
        <taxon>Bacillati</taxon>
        <taxon>Bacillota</taxon>
        <taxon>Bacilli</taxon>
        <taxon>Bacillales</taxon>
        <taxon>Anoxybacillaceae</taxon>
        <taxon>Anoxybacillus</taxon>
    </lineage>
</organism>
<dbReference type="PROSITE" id="PS51671">
    <property type="entry name" value="ACT"/>
    <property type="match status" value="1"/>
</dbReference>
<evidence type="ECO:0000256" key="18">
    <source>
        <dbReference type="RuleBase" id="RU000579"/>
    </source>
</evidence>
<reference evidence="21 22" key="1">
    <citation type="submission" date="2015-01" db="EMBL/GenBank/DDBJ databases">
        <title>Genome sequence of Anoxybacillus ayderensis strain AB04.</title>
        <authorList>
            <person name="Belduz A.O."/>
            <person name="Canakci S."/>
            <person name="Chan K.-G."/>
            <person name="Kahar U.M."/>
            <person name="Yaakob A.S."/>
            <person name="Chan C.S."/>
            <person name="Goh K.M."/>
        </authorList>
    </citation>
    <scope>NUCLEOTIDE SEQUENCE [LARGE SCALE GENOMIC DNA]</scope>
    <source>
        <strain evidence="21 22">AB04</strain>
    </source>
</reference>
<dbReference type="Pfam" id="PF01842">
    <property type="entry name" value="ACT"/>
    <property type="match status" value="1"/>
</dbReference>
<dbReference type="InterPro" id="IPR045865">
    <property type="entry name" value="ACT-like_dom_sf"/>
</dbReference>
<keyword evidence="22" id="KW-1185">Reference proteome</keyword>
<keyword evidence="9" id="KW-0479">Metal-binding</keyword>
<feature type="binding site" evidence="17">
    <location>
        <position position="191"/>
    </location>
    <ligand>
        <name>L-homoserine</name>
        <dbReference type="ChEBI" id="CHEBI:57476"/>
    </ligand>
</feature>
<evidence type="ECO:0000259" key="20">
    <source>
        <dbReference type="PROSITE" id="PS51671"/>
    </source>
</evidence>
<protein>
    <recommendedName>
        <fullName evidence="6 18">Homoserine dehydrogenase</fullName>
        <ecNumber evidence="5 18">1.1.1.3</ecNumber>
    </recommendedName>
</protein>
<feature type="active site" description="Proton donor" evidence="16">
    <location>
        <position position="206"/>
    </location>
</feature>
<dbReference type="InterPro" id="IPR005106">
    <property type="entry name" value="Asp/hSer_DH_NAD-bd"/>
</dbReference>
<dbReference type="GO" id="GO:0004412">
    <property type="term" value="F:homoserine dehydrogenase activity"/>
    <property type="evidence" value="ECO:0007669"/>
    <property type="project" value="UniProtKB-EC"/>
</dbReference>
<keyword evidence="12" id="KW-0520">NAD</keyword>
<evidence type="ECO:0000256" key="5">
    <source>
        <dbReference type="ARBA" id="ARBA00013213"/>
    </source>
</evidence>